<reference evidence="1 2" key="1">
    <citation type="journal article" date="2015" name="Plant Cell">
        <title>Oil accumulation by the oleaginous diatom Fistulifera solaris as revealed by the genome and transcriptome.</title>
        <authorList>
            <person name="Tanaka T."/>
            <person name="Maeda Y."/>
            <person name="Veluchamy A."/>
            <person name="Tanaka M."/>
            <person name="Abida H."/>
            <person name="Marechal E."/>
            <person name="Bowler C."/>
            <person name="Muto M."/>
            <person name="Sunaga Y."/>
            <person name="Tanaka M."/>
            <person name="Yoshino T."/>
            <person name="Taniguchi T."/>
            <person name="Fukuda Y."/>
            <person name="Nemoto M."/>
            <person name="Matsumoto M."/>
            <person name="Wong P.S."/>
            <person name="Aburatani S."/>
            <person name="Fujibuchi W."/>
        </authorList>
    </citation>
    <scope>NUCLEOTIDE SEQUENCE [LARGE SCALE GENOMIC DNA]</scope>
    <source>
        <strain evidence="1 2">JPCC DA0580</strain>
    </source>
</reference>
<comment type="caution">
    <text evidence="1">The sequence shown here is derived from an EMBL/GenBank/DDBJ whole genome shotgun (WGS) entry which is preliminary data.</text>
</comment>
<dbReference type="AlphaFoldDB" id="A0A1Z5JY41"/>
<dbReference type="EMBL" id="BDSP01000133">
    <property type="protein sequence ID" value="GAX18924.1"/>
    <property type="molecule type" value="Genomic_DNA"/>
</dbReference>
<keyword evidence="2" id="KW-1185">Reference proteome</keyword>
<evidence type="ECO:0000313" key="1">
    <source>
        <dbReference type="EMBL" id="GAX18924.1"/>
    </source>
</evidence>
<proteinExistence type="predicted"/>
<sequence length="243" mass="27648">MKFERSKRTRIDRTSASRSRCLEAALFFNNIGIQFLLQNCYSQAVVTFQDAYLLIRRVSLGKGVSAKYLQTTMTRVWYNITHPHSEKSVQLVLEVLDASNDNGKLIECSTQRDDVLQHILETAPSSLIALLIQMRELPSNCLRQQVAIMEHNLAIGLFCCEKIALSSKDALHFSEKAALSFLDMRRTRSSDTGLLCLTIAALNSYLHLLQENKKEDSILMCYEILGQCRDAACDKMERLKQLH</sequence>
<name>A0A1Z5JY41_FISSO</name>
<organism evidence="1 2">
    <name type="scientific">Fistulifera solaris</name>
    <name type="common">Oleaginous diatom</name>
    <dbReference type="NCBI Taxonomy" id="1519565"/>
    <lineage>
        <taxon>Eukaryota</taxon>
        <taxon>Sar</taxon>
        <taxon>Stramenopiles</taxon>
        <taxon>Ochrophyta</taxon>
        <taxon>Bacillariophyta</taxon>
        <taxon>Bacillariophyceae</taxon>
        <taxon>Bacillariophycidae</taxon>
        <taxon>Naviculales</taxon>
        <taxon>Naviculaceae</taxon>
        <taxon>Fistulifera</taxon>
    </lineage>
</organism>
<dbReference type="Proteomes" id="UP000198406">
    <property type="component" value="Unassembled WGS sequence"/>
</dbReference>
<evidence type="ECO:0000313" key="2">
    <source>
        <dbReference type="Proteomes" id="UP000198406"/>
    </source>
</evidence>
<dbReference type="InParanoid" id="A0A1Z5JY41"/>
<accession>A0A1Z5JY41</accession>
<gene>
    <name evidence="1" type="ORF">FisN_8Hu142</name>
</gene>
<protein>
    <submittedName>
        <fullName evidence="1">Uncharacterized protein</fullName>
    </submittedName>
</protein>